<dbReference type="AlphaFoldDB" id="A0A6G1L6I4"/>
<proteinExistence type="predicted"/>
<keyword evidence="3" id="KW-1185">Reference proteome</keyword>
<reference evidence="2" key="1">
    <citation type="journal article" date="2020" name="Stud. Mycol.">
        <title>101 Dothideomycetes genomes: a test case for predicting lifestyles and emergence of pathogens.</title>
        <authorList>
            <person name="Haridas S."/>
            <person name="Albert R."/>
            <person name="Binder M."/>
            <person name="Bloem J."/>
            <person name="Labutti K."/>
            <person name="Salamov A."/>
            <person name="Andreopoulos B."/>
            <person name="Baker S."/>
            <person name="Barry K."/>
            <person name="Bills G."/>
            <person name="Bluhm B."/>
            <person name="Cannon C."/>
            <person name="Castanera R."/>
            <person name="Culley D."/>
            <person name="Daum C."/>
            <person name="Ezra D."/>
            <person name="Gonzalez J."/>
            <person name="Henrissat B."/>
            <person name="Kuo A."/>
            <person name="Liang C."/>
            <person name="Lipzen A."/>
            <person name="Lutzoni F."/>
            <person name="Magnuson J."/>
            <person name="Mondo S."/>
            <person name="Nolan M."/>
            <person name="Ohm R."/>
            <person name="Pangilinan J."/>
            <person name="Park H.-J."/>
            <person name="Ramirez L."/>
            <person name="Alfaro M."/>
            <person name="Sun H."/>
            <person name="Tritt A."/>
            <person name="Yoshinaga Y."/>
            <person name="Zwiers L.-H."/>
            <person name="Turgeon B."/>
            <person name="Goodwin S."/>
            <person name="Spatafora J."/>
            <person name="Crous P."/>
            <person name="Grigoriev I."/>
        </authorList>
    </citation>
    <scope>NUCLEOTIDE SEQUENCE</scope>
    <source>
        <strain evidence="2">CBS 116005</strain>
    </source>
</reference>
<feature type="compositionally biased region" description="Polar residues" evidence="1">
    <location>
        <begin position="58"/>
        <end position="79"/>
    </location>
</feature>
<sequence>MCNLWTRVAGGMDQAGSLGGMQARPHGSGLESGKNTHIHNSGGRGKTRCTTDAAPPQSRWSTLRSSSGEMTRPTSRNTLGQTFFTPIEHMQLEALQTPNW</sequence>
<evidence type="ECO:0000256" key="1">
    <source>
        <dbReference type="SAM" id="MobiDB-lite"/>
    </source>
</evidence>
<accession>A0A6G1L6I4</accession>
<evidence type="ECO:0000313" key="2">
    <source>
        <dbReference type="EMBL" id="KAF2768169.1"/>
    </source>
</evidence>
<protein>
    <submittedName>
        <fullName evidence="2">Uncharacterized protein</fullName>
    </submittedName>
</protein>
<gene>
    <name evidence="2" type="ORF">EJ03DRAFT_134137</name>
</gene>
<name>A0A6G1L6I4_9PEZI</name>
<dbReference type="EMBL" id="ML995847">
    <property type="protein sequence ID" value="KAF2768169.1"/>
    <property type="molecule type" value="Genomic_DNA"/>
</dbReference>
<dbReference type="Proteomes" id="UP000799436">
    <property type="component" value="Unassembled WGS sequence"/>
</dbReference>
<organism evidence="2 3">
    <name type="scientific">Teratosphaeria nubilosa</name>
    <dbReference type="NCBI Taxonomy" id="161662"/>
    <lineage>
        <taxon>Eukaryota</taxon>
        <taxon>Fungi</taxon>
        <taxon>Dikarya</taxon>
        <taxon>Ascomycota</taxon>
        <taxon>Pezizomycotina</taxon>
        <taxon>Dothideomycetes</taxon>
        <taxon>Dothideomycetidae</taxon>
        <taxon>Mycosphaerellales</taxon>
        <taxon>Teratosphaeriaceae</taxon>
        <taxon>Teratosphaeria</taxon>
    </lineage>
</organism>
<feature type="region of interest" description="Disordered" evidence="1">
    <location>
        <begin position="1"/>
        <end position="79"/>
    </location>
</feature>
<evidence type="ECO:0000313" key="3">
    <source>
        <dbReference type="Proteomes" id="UP000799436"/>
    </source>
</evidence>